<keyword evidence="2" id="KW-1185">Reference proteome</keyword>
<comment type="caution">
    <text evidence="1">The sequence shown here is derived from an EMBL/GenBank/DDBJ whole genome shotgun (WGS) entry which is preliminary data.</text>
</comment>
<dbReference type="Proteomes" id="UP000314294">
    <property type="component" value="Unassembled WGS sequence"/>
</dbReference>
<evidence type="ECO:0000313" key="2">
    <source>
        <dbReference type="Proteomes" id="UP000314294"/>
    </source>
</evidence>
<accession>A0A4Z2H407</accession>
<dbReference type="EMBL" id="SRLO01000352">
    <property type="protein sequence ID" value="TNN59622.1"/>
    <property type="molecule type" value="Genomic_DNA"/>
</dbReference>
<reference evidence="1 2" key="1">
    <citation type="submission" date="2019-03" db="EMBL/GenBank/DDBJ databases">
        <title>First draft genome of Liparis tanakae, snailfish: a comprehensive survey of snailfish specific genes.</title>
        <authorList>
            <person name="Kim W."/>
            <person name="Song I."/>
            <person name="Jeong J.-H."/>
            <person name="Kim D."/>
            <person name="Kim S."/>
            <person name="Ryu S."/>
            <person name="Song J.Y."/>
            <person name="Lee S.K."/>
        </authorList>
    </citation>
    <scope>NUCLEOTIDE SEQUENCE [LARGE SCALE GENOMIC DNA]</scope>
    <source>
        <tissue evidence="1">Muscle</tissue>
    </source>
</reference>
<organism evidence="1 2">
    <name type="scientific">Liparis tanakae</name>
    <name type="common">Tanaka's snailfish</name>
    <dbReference type="NCBI Taxonomy" id="230148"/>
    <lineage>
        <taxon>Eukaryota</taxon>
        <taxon>Metazoa</taxon>
        <taxon>Chordata</taxon>
        <taxon>Craniata</taxon>
        <taxon>Vertebrata</taxon>
        <taxon>Euteleostomi</taxon>
        <taxon>Actinopterygii</taxon>
        <taxon>Neopterygii</taxon>
        <taxon>Teleostei</taxon>
        <taxon>Neoteleostei</taxon>
        <taxon>Acanthomorphata</taxon>
        <taxon>Eupercaria</taxon>
        <taxon>Perciformes</taxon>
        <taxon>Cottioidei</taxon>
        <taxon>Cottales</taxon>
        <taxon>Liparidae</taxon>
        <taxon>Liparis</taxon>
    </lineage>
</organism>
<dbReference type="AlphaFoldDB" id="A0A4Z2H407"/>
<proteinExistence type="predicted"/>
<name>A0A4Z2H407_9TELE</name>
<sequence>MRAGLAIKQEAEEWLRAGHPGGSLRLCCPSLGRELHVQSLTPGALYSVLESVFSPPLSIEQQDVIVITEPAAPTKTDQMEASVIHMHEAGGCQPITLTLAVGL</sequence>
<evidence type="ECO:0000313" key="1">
    <source>
        <dbReference type="EMBL" id="TNN59622.1"/>
    </source>
</evidence>
<gene>
    <name evidence="1" type="ORF">EYF80_030194</name>
</gene>
<protein>
    <submittedName>
        <fullName evidence="1">Uncharacterized protein</fullName>
    </submittedName>
</protein>